<comment type="caution">
    <text evidence="1">The sequence shown here is derived from an EMBL/GenBank/DDBJ whole genome shotgun (WGS) entry which is preliminary data.</text>
</comment>
<dbReference type="Proteomes" id="UP001472677">
    <property type="component" value="Unassembled WGS sequence"/>
</dbReference>
<sequence length="189" mass="20817">MSITFGSDSNKLKASSFSIIDIVDNDPKDSIDPSLAITNHDAEEPRLLVAKGDVNHMVTSLQMISDILLEGKIMAFKDSEIQGILADKVNDMIDFLQKSCISDKITADNKADFEESLQLDSKKLADCVSLNADIFMDIVDIVCCENVNDEGSYVEGMLIQDDVSFLREGPNIDSNTVADNLAQDHPHYK</sequence>
<accession>A0ABR2DA57</accession>
<gene>
    <name evidence="1" type="ORF">V6N12_076442</name>
</gene>
<name>A0ABR2DA57_9ROSI</name>
<protein>
    <submittedName>
        <fullName evidence="1">Uncharacterized protein</fullName>
    </submittedName>
</protein>
<keyword evidence="2" id="KW-1185">Reference proteome</keyword>
<dbReference type="EMBL" id="JBBPBM010000033">
    <property type="protein sequence ID" value="KAK8533163.1"/>
    <property type="molecule type" value="Genomic_DNA"/>
</dbReference>
<evidence type="ECO:0000313" key="2">
    <source>
        <dbReference type="Proteomes" id="UP001472677"/>
    </source>
</evidence>
<evidence type="ECO:0000313" key="1">
    <source>
        <dbReference type="EMBL" id="KAK8533163.1"/>
    </source>
</evidence>
<organism evidence="1 2">
    <name type="scientific">Hibiscus sabdariffa</name>
    <name type="common">roselle</name>
    <dbReference type="NCBI Taxonomy" id="183260"/>
    <lineage>
        <taxon>Eukaryota</taxon>
        <taxon>Viridiplantae</taxon>
        <taxon>Streptophyta</taxon>
        <taxon>Embryophyta</taxon>
        <taxon>Tracheophyta</taxon>
        <taxon>Spermatophyta</taxon>
        <taxon>Magnoliopsida</taxon>
        <taxon>eudicotyledons</taxon>
        <taxon>Gunneridae</taxon>
        <taxon>Pentapetalae</taxon>
        <taxon>rosids</taxon>
        <taxon>malvids</taxon>
        <taxon>Malvales</taxon>
        <taxon>Malvaceae</taxon>
        <taxon>Malvoideae</taxon>
        <taxon>Hibiscus</taxon>
    </lineage>
</organism>
<proteinExistence type="predicted"/>
<reference evidence="1 2" key="1">
    <citation type="journal article" date="2024" name="G3 (Bethesda)">
        <title>Genome assembly of Hibiscus sabdariffa L. provides insights into metabolisms of medicinal natural products.</title>
        <authorList>
            <person name="Kim T."/>
        </authorList>
    </citation>
    <scope>NUCLEOTIDE SEQUENCE [LARGE SCALE GENOMIC DNA]</scope>
    <source>
        <strain evidence="1">TK-2024</strain>
        <tissue evidence="1">Old leaves</tissue>
    </source>
</reference>